<keyword evidence="1" id="KW-1185">Reference proteome</keyword>
<protein>
    <submittedName>
        <fullName evidence="2">Hydantoinase_A domain-containing protein</fullName>
    </submittedName>
</protein>
<name>A0A183G048_HELPZ</name>
<dbReference type="Proteomes" id="UP000050761">
    <property type="component" value="Unassembled WGS sequence"/>
</dbReference>
<proteinExistence type="predicted"/>
<accession>A0A183G048</accession>
<reference evidence="2" key="1">
    <citation type="submission" date="2019-09" db="UniProtKB">
        <authorList>
            <consortium name="WormBaseParasite"/>
        </authorList>
    </citation>
    <scope>IDENTIFICATION</scope>
</reference>
<dbReference type="AlphaFoldDB" id="A0A183G048"/>
<organism evidence="1 2">
    <name type="scientific">Heligmosomoides polygyrus</name>
    <name type="common">Parasitic roundworm</name>
    <dbReference type="NCBI Taxonomy" id="6339"/>
    <lineage>
        <taxon>Eukaryota</taxon>
        <taxon>Metazoa</taxon>
        <taxon>Ecdysozoa</taxon>
        <taxon>Nematoda</taxon>
        <taxon>Chromadorea</taxon>
        <taxon>Rhabditida</taxon>
        <taxon>Rhabditina</taxon>
        <taxon>Rhabditomorpha</taxon>
        <taxon>Strongyloidea</taxon>
        <taxon>Heligmosomidae</taxon>
        <taxon>Heligmosomoides</taxon>
    </lineage>
</organism>
<sequence length="130" mass="14506">LLRLHFDLDCTEGAVLVDSTGRIRAFASAVTTGPQDEHLYKIAPIYADGIGEAFTVIHPLLVKIHTEDPEAVALIRTWNDSAGEQLRALISDRCTVSEISAYTLFSRSYHNPMDFKRMFAAHNHFGQFDA</sequence>
<dbReference type="WBParaSite" id="HPBE_0001443501-mRNA-1">
    <property type="protein sequence ID" value="HPBE_0001443501-mRNA-1"/>
    <property type="gene ID" value="HPBE_0001443501"/>
</dbReference>
<evidence type="ECO:0000313" key="2">
    <source>
        <dbReference type="WBParaSite" id="HPBE_0001443501-mRNA-1"/>
    </source>
</evidence>
<evidence type="ECO:0000313" key="1">
    <source>
        <dbReference type="Proteomes" id="UP000050761"/>
    </source>
</evidence>